<keyword evidence="1" id="KW-0511">Multifunctional enzyme</keyword>
<evidence type="ECO:0000256" key="1">
    <source>
        <dbReference type="ARBA" id="ARBA00023268"/>
    </source>
</evidence>
<dbReference type="PANTHER" id="PTHR46969:SF1">
    <property type="entry name" value="BIFUNCTIONAL PROTEIN HLDE"/>
    <property type="match status" value="1"/>
</dbReference>
<evidence type="ECO:0000259" key="4">
    <source>
        <dbReference type="Pfam" id="PF01467"/>
    </source>
</evidence>
<dbReference type="InterPro" id="IPR014729">
    <property type="entry name" value="Rossmann-like_a/b/a_fold"/>
</dbReference>
<accession>A0ABV7D9N0</accession>
<gene>
    <name evidence="5" type="ORF">ACFOKA_17695</name>
</gene>
<proteinExistence type="predicted"/>
<dbReference type="Proteomes" id="UP001595444">
    <property type="component" value="Unassembled WGS sequence"/>
</dbReference>
<protein>
    <submittedName>
        <fullName evidence="5">PfkB family carbohydrate kinase</fullName>
    </submittedName>
</protein>
<dbReference type="InterPro" id="IPR029056">
    <property type="entry name" value="Ribokinase-like"/>
</dbReference>
<sequence length="519" mass="56667">MDDGSRKLVSPKIKTRQQLRDLIGARPRSKKVIICHGTFDVVHPGHVRHLLYAKSKADILIASLTCDQHVTKADMRPYVPEHLRAINLAAFEMVDYVIIDDNPTPIETIKFLEPDYFAKGYEYVAGNIPPKTQEEMAALEPFGGEMIFTPGDIVYSSSRFIESAPPNISTEKLMVLMQEENFDFGDMRAALGQFAGMKVHIVGDTIVDSFTRCSMIGGMTKTPTMSVRFEEKVDYVGGAGIVAKHLCAAGADVTFSTVLGDDNLAAFVLDDLEKSGVNCQPIIDPTRPTTNKNAFVASDYRLLKVDTLDNRSISDKIVKKLQKQIASENAAIVVFSDFRHGIFNKHTIGDLVSAIPDGAYRVADSQVASRWGNITEFKGFDLITPNEREARFALGDQDSVMRPLATELFKKAECKTLILKLGARGILTYRTRPEGDPRTIISVDSFADTVLDAVGAGDALLAYASLAMVATGGNEALASVLGNIAAGLECEYDGNETVKPGAILERLARIENAINYSNS</sequence>
<dbReference type="InterPro" id="IPR011611">
    <property type="entry name" value="PfkB_dom"/>
</dbReference>
<dbReference type="Gene3D" id="3.40.1190.20">
    <property type="match status" value="1"/>
</dbReference>
<dbReference type="PANTHER" id="PTHR46969">
    <property type="entry name" value="BIFUNCTIONAL PROTEIN HLDE"/>
    <property type="match status" value="1"/>
</dbReference>
<dbReference type="Pfam" id="PF00294">
    <property type="entry name" value="PfkB"/>
    <property type="match status" value="1"/>
</dbReference>
<feature type="domain" description="Cytidyltransferase-like" evidence="4">
    <location>
        <begin position="34"/>
        <end position="161"/>
    </location>
</feature>
<dbReference type="SUPFAM" id="SSF52374">
    <property type="entry name" value="Nucleotidylyl transferase"/>
    <property type="match status" value="1"/>
</dbReference>
<name>A0ABV7D9N0_9PROT</name>
<keyword evidence="5" id="KW-0418">Kinase</keyword>
<keyword evidence="2" id="KW-0119">Carbohydrate metabolism</keyword>
<evidence type="ECO:0000259" key="3">
    <source>
        <dbReference type="Pfam" id="PF00294"/>
    </source>
</evidence>
<dbReference type="Gene3D" id="3.40.50.620">
    <property type="entry name" value="HUPs"/>
    <property type="match status" value="1"/>
</dbReference>
<dbReference type="InterPro" id="IPR004821">
    <property type="entry name" value="Cyt_trans-like"/>
</dbReference>
<evidence type="ECO:0000313" key="5">
    <source>
        <dbReference type="EMBL" id="MFC3053737.1"/>
    </source>
</evidence>
<dbReference type="Pfam" id="PF01467">
    <property type="entry name" value="CTP_transf_like"/>
    <property type="match status" value="1"/>
</dbReference>
<feature type="domain" description="Carbohydrate kinase PfkB" evidence="3">
    <location>
        <begin position="227"/>
        <end position="470"/>
    </location>
</feature>
<dbReference type="EMBL" id="JBHRSL010000028">
    <property type="protein sequence ID" value="MFC3053737.1"/>
    <property type="molecule type" value="Genomic_DNA"/>
</dbReference>
<organism evidence="5 6">
    <name type="scientific">Kordiimonas pumila</name>
    <dbReference type="NCBI Taxonomy" id="2161677"/>
    <lineage>
        <taxon>Bacteria</taxon>
        <taxon>Pseudomonadati</taxon>
        <taxon>Pseudomonadota</taxon>
        <taxon>Alphaproteobacteria</taxon>
        <taxon>Kordiimonadales</taxon>
        <taxon>Kordiimonadaceae</taxon>
        <taxon>Kordiimonas</taxon>
    </lineage>
</organism>
<dbReference type="SUPFAM" id="SSF53613">
    <property type="entry name" value="Ribokinase-like"/>
    <property type="match status" value="1"/>
</dbReference>
<dbReference type="GO" id="GO:0016301">
    <property type="term" value="F:kinase activity"/>
    <property type="evidence" value="ECO:0007669"/>
    <property type="project" value="UniProtKB-KW"/>
</dbReference>
<comment type="caution">
    <text evidence="5">The sequence shown here is derived from an EMBL/GenBank/DDBJ whole genome shotgun (WGS) entry which is preliminary data.</text>
</comment>
<keyword evidence="6" id="KW-1185">Reference proteome</keyword>
<reference evidence="6" key="1">
    <citation type="journal article" date="2019" name="Int. J. Syst. Evol. Microbiol.">
        <title>The Global Catalogue of Microorganisms (GCM) 10K type strain sequencing project: providing services to taxonomists for standard genome sequencing and annotation.</title>
        <authorList>
            <consortium name="The Broad Institute Genomics Platform"/>
            <consortium name="The Broad Institute Genome Sequencing Center for Infectious Disease"/>
            <person name="Wu L."/>
            <person name="Ma J."/>
        </authorList>
    </citation>
    <scope>NUCLEOTIDE SEQUENCE [LARGE SCALE GENOMIC DNA]</scope>
    <source>
        <strain evidence="6">KCTC 62164</strain>
    </source>
</reference>
<evidence type="ECO:0000256" key="2">
    <source>
        <dbReference type="ARBA" id="ARBA00023277"/>
    </source>
</evidence>
<dbReference type="RefSeq" id="WP_194214444.1">
    <property type="nucleotide sequence ID" value="NZ_CP061205.1"/>
</dbReference>
<keyword evidence="5" id="KW-0808">Transferase</keyword>
<evidence type="ECO:0000313" key="6">
    <source>
        <dbReference type="Proteomes" id="UP001595444"/>
    </source>
</evidence>
<dbReference type="NCBIfam" id="TIGR00125">
    <property type="entry name" value="cyt_tran_rel"/>
    <property type="match status" value="1"/>
</dbReference>